<dbReference type="GO" id="GO:1990169">
    <property type="term" value="P:stress response to copper ion"/>
    <property type="evidence" value="ECO:0007669"/>
    <property type="project" value="TreeGrafter"/>
</dbReference>
<feature type="region of interest" description="Disordered" evidence="1">
    <location>
        <begin position="115"/>
        <end position="139"/>
    </location>
</feature>
<name>A0A8D4UU34_9FIRM</name>
<dbReference type="RefSeq" id="WP_143332435.1">
    <property type="nucleotide sequence ID" value="NZ_AP019697.1"/>
</dbReference>
<dbReference type="OrthoDB" id="9788704at2"/>
<evidence type="ECO:0000313" key="4">
    <source>
        <dbReference type="Proteomes" id="UP000320585"/>
    </source>
</evidence>
<dbReference type="KEGG" id="dho:Dia5BBH33_08200"/>
<organism evidence="3 4">
    <name type="scientific">Dialister hominis</name>
    <dbReference type="NCBI Taxonomy" id="2582419"/>
    <lineage>
        <taxon>Bacteria</taxon>
        <taxon>Bacillati</taxon>
        <taxon>Bacillota</taxon>
        <taxon>Negativicutes</taxon>
        <taxon>Veillonellales</taxon>
        <taxon>Veillonellaceae</taxon>
        <taxon>Dialister</taxon>
    </lineage>
</organism>
<dbReference type="GO" id="GO:0005507">
    <property type="term" value="F:copper ion binding"/>
    <property type="evidence" value="ECO:0007669"/>
    <property type="project" value="TreeGrafter"/>
</dbReference>
<dbReference type="GO" id="GO:0046870">
    <property type="term" value="F:cadmium ion binding"/>
    <property type="evidence" value="ECO:0007669"/>
    <property type="project" value="TreeGrafter"/>
</dbReference>
<dbReference type="PANTHER" id="PTHR38430">
    <property type="entry name" value="PROTEIN-ARGININE KINASE ACTIVATOR PROTEIN"/>
    <property type="match status" value="1"/>
</dbReference>
<dbReference type="GO" id="GO:1990170">
    <property type="term" value="P:stress response to cadmium ion"/>
    <property type="evidence" value="ECO:0007669"/>
    <property type="project" value="TreeGrafter"/>
</dbReference>
<dbReference type="InterPro" id="IPR025542">
    <property type="entry name" value="YacH"/>
</dbReference>
<dbReference type="PANTHER" id="PTHR38430:SF1">
    <property type="entry name" value="PROTEIN-ARGININE KINASE ACTIVATOR PROTEIN"/>
    <property type="match status" value="1"/>
</dbReference>
<dbReference type="EMBL" id="AP019697">
    <property type="protein sequence ID" value="BBK24885.1"/>
    <property type="molecule type" value="Genomic_DNA"/>
</dbReference>
<dbReference type="InterPro" id="IPR036876">
    <property type="entry name" value="UVR_dom_sf"/>
</dbReference>
<proteinExistence type="predicted"/>
<feature type="domain" description="UVR" evidence="2">
    <location>
        <begin position="138"/>
        <end position="173"/>
    </location>
</feature>
<dbReference type="SUPFAM" id="SSF46600">
    <property type="entry name" value="C-terminal UvrC-binding domain of UvrB"/>
    <property type="match status" value="1"/>
</dbReference>
<dbReference type="Pfam" id="PF02151">
    <property type="entry name" value="UVR"/>
    <property type="match status" value="1"/>
</dbReference>
<feature type="compositionally biased region" description="Basic and acidic residues" evidence="1">
    <location>
        <begin position="128"/>
        <end position="139"/>
    </location>
</feature>
<accession>A0A8D4UU34</accession>
<sequence>MLCDSCHQKEAVIHMTQVVNGRRSERHLCRDCARKENLINDPFDLWNQEVFAHPFDSFFGNDFVNPFQHAEQNLQPGLSCSNCGKTYQDFRKDGLLGCEECYNQFRSKLKNFLNKNQGTDQHSGKAPGKQDEEKTEGMSEINRLKSELKKCIKEENYEQAAVIRDQINKLEGGSSK</sequence>
<dbReference type="Gene3D" id="4.10.860.10">
    <property type="entry name" value="UVR domain"/>
    <property type="match status" value="1"/>
</dbReference>
<evidence type="ECO:0000256" key="1">
    <source>
        <dbReference type="SAM" id="MobiDB-lite"/>
    </source>
</evidence>
<dbReference type="GeneID" id="92716041"/>
<dbReference type="GO" id="GO:0008270">
    <property type="term" value="F:zinc ion binding"/>
    <property type="evidence" value="ECO:0007669"/>
    <property type="project" value="TreeGrafter"/>
</dbReference>
<dbReference type="GO" id="GO:0050897">
    <property type="term" value="F:cobalt ion binding"/>
    <property type="evidence" value="ECO:0007669"/>
    <property type="project" value="TreeGrafter"/>
</dbReference>
<protein>
    <submittedName>
        <fullName evidence="3">Excinuclease Uvr</fullName>
    </submittedName>
</protein>
<dbReference type="AlphaFoldDB" id="A0A8D4UU34"/>
<dbReference type="PIRSF" id="PIRSF015034">
    <property type="entry name" value="YacH"/>
    <property type="match status" value="1"/>
</dbReference>
<keyword evidence="4" id="KW-1185">Reference proteome</keyword>
<reference evidence="4" key="1">
    <citation type="submission" date="2019-05" db="EMBL/GenBank/DDBJ databases">
        <title>Complete genome sequencing of Dialister sp. strain 5BBH33.</title>
        <authorList>
            <person name="Sakamoto M."/>
            <person name="Murakami T."/>
            <person name="Mori H."/>
        </authorList>
    </citation>
    <scope>NUCLEOTIDE SEQUENCE [LARGE SCALE GENOMIC DNA]</scope>
    <source>
        <strain evidence="4">5BBH33</strain>
    </source>
</reference>
<evidence type="ECO:0000313" key="3">
    <source>
        <dbReference type="EMBL" id="BBK24885.1"/>
    </source>
</evidence>
<dbReference type="Proteomes" id="UP000320585">
    <property type="component" value="Chromosome"/>
</dbReference>
<gene>
    <name evidence="3" type="ORF">Dia5BBH33_08200</name>
</gene>
<dbReference type="PROSITE" id="PS50151">
    <property type="entry name" value="UVR"/>
    <property type="match status" value="1"/>
</dbReference>
<dbReference type="InterPro" id="IPR001943">
    <property type="entry name" value="UVR_dom"/>
</dbReference>
<evidence type="ECO:0000259" key="2">
    <source>
        <dbReference type="PROSITE" id="PS50151"/>
    </source>
</evidence>